<evidence type="ECO:0000256" key="12">
    <source>
        <dbReference type="ARBA" id="ARBA00041874"/>
    </source>
</evidence>
<evidence type="ECO:0000256" key="9">
    <source>
        <dbReference type="ARBA" id="ARBA00023136"/>
    </source>
</evidence>
<keyword evidence="3 21" id="KW-0813">Transport</keyword>
<evidence type="ECO:0000256" key="14">
    <source>
        <dbReference type="ARBA" id="ARBA00047537"/>
    </source>
</evidence>
<dbReference type="Pfam" id="PF00153">
    <property type="entry name" value="Mito_carr"/>
    <property type="match status" value="3"/>
</dbReference>
<keyword evidence="8" id="KW-0496">Mitochondrion</keyword>
<dbReference type="AlphaFoldDB" id="A0AB39ZAG5"/>
<reference evidence="23" key="2">
    <citation type="submission" date="2025-08" db="UniProtKB">
        <authorList>
            <consortium name="RefSeq"/>
        </authorList>
    </citation>
    <scope>IDENTIFICATION</scope>
</reference>
<keyword evidence="5" id="KW-0677">Repeat</keyword>
<evidence type="ECO:0000256" key="10">
    <source>
        <dbReference type="ARBA" id="ARBA00036018"/>
    </source>
</evidence>
<evidence type="ECO:0000313" key="23">
    <source>
        <dbReference type="RefSeq" id="XP_016931352.3"/>
    </source>
</evidence>
<feature type="repeat" description="Solcar" evidence="20">
    <location>
        <begin position="205"/>
        <end position="294"/>
    </location>
</feature>
<sequence length="300" mass="33581">MPIHSEAPDRPQAHYQFLAGGCSGFLEILCFHPLDVVKSRMQIQGARPLPGEVFYSGPLDAFAKIYRYEGLSSLWKGIVPPICVETPKRGAKFLMYELFKPYFHFGAPQPTALTHAMAGSLAGTLESFLVNPFELVKITQQANREKHLKTLSVVKYIIKHDGYGIEGLYRGITALVARNAIFHFGFFGFYNAIKDWVPISQDTTSELLQKVIIAGFASSLACLTSVTFDMAKCRIQGPQPVKGEVKYRWTINTIRTTFREEGFRGLFKGLGASIMRVGPGGALLLVSYDYFYEFLKKQNI</sequence>
<dbReference type="InterPro" id="IPR023395">
    <property type="entry name" value="MCP_dom_sf"/>
</dbReference>
<keyword evidence="6" id="KW-0999">Mitochondrion inner membrane</keyword>
<gene>
    <name evidence="23" type="primary">LOC108010875</name>
</gene>
<dbReference type="PANTHER" id="PTHR46356">
    <property type="entry name" value="MITOCHONDRIAL 2-OXODICARBOXYLATE CARRIER"/>
    <property type="match status" value="1"/>
</dbReference>
<evidence type="ECO:0000256" key="8">
    <source>
        <dbReference type="ARBA" id="ARBA00023128"/>
    </source>
</evidence>
<evidence type="ECO:0000256" key="17">
    <source>
        <dbReference type="ARBA" id="ARBA00048581"/>
    </source>
</evidence>
<feature type="repeat" description="Solcar" evidence="20">
    <location>
        <begin position="110"/>
        <end position="196"/>
    </location>
</feature>
<comment type="catalytic activity">
    <reaction evidence="14">
        <text>heptanedioate(in) + 2-oxoglutarate(out) = heptanedioate(out) + 2-oxoglutarate(in)</text>
        <dbReference type="Rhea" id="RHEA:71759"/>
        <dbReference type="ChEBI" id="CHEBI:16810"/>
        <dbReference type="ChEBI" id="CHEBI:36165"/>
    </reaction>
</comment>
<comment type="catalytic activity">
    <reaction evidence="10">
        <text>2-oxoadipate(in) + 2-oxoglutarate(out) = 2-oxoadipate(out) + 2-oxoglutarate(in)</text>
        <dbReference type="Rhea" id="RHEA:71739"/>
        <dbReference type="ChEBI" id="CHEBI:16810"/>
        <dbReference type="ChEBI" id="CHEBI:57499"/>
    </reaction>
</comment>
<dbReference type="GeneID" id="108010875"/>
<evidence type="ECO:0000256" key="11">
    <source>
        <dbReference type="ARBA" id="ARBA00039747"/>
    </source>
</evidence>
<dbReference type="InterPro" id="IPR051752">
    <property type="entry name" value="Mito_2-oxodicarb_carrier"/>
</dbReference>
<comment type="catalytic activity">
    <reaction evidence="18">
        <text>glutarate(in) + 2-oxoglutarate(out) = glutarate(out) + 2-oxoglutarate(in)</text>
        <dbReference type="Rhea" id="RHEA:71751"/>
        <dbReference type="ChEBI" id="CHEBI:16810"/>
        <dbReference type="ChEBI" id="CHEBI:30921"/>
    </reaction>
</comment>
<dbReference type="RefSeq" id="XP_016931352.3">
    <property type="nucleotide sequence ID" value="XM_017075863.4"/>
</dbReference>
<dbReference type="GO" id="GO:0005743">
    <property type="term" value="C:mitochondrial inner membrane"/>
    <property type="evidence" value="ECO:0007669"/>
    <property type="project" value="UniProtKB-SubCell"/>
</dbReference>
<evidence type="ECO:0000256" key="19">
    <source>
        <dbReference type="ARBA" id="ARBA00048998"/>
    </source>
</evidence>
<evidence type="ECO:0000256" key="15">
    <source>
        <dbReference type="ARBA" id="ARBA00048003"/>
    </source>
</evidence>
<comment type="similarity">
    <text evidence="2 21">Belongs to the mitochondrial carrier (TC 2.A.29) family.</text>
</comment>
<evidence type="ECO:0000256" key="7">
    <source>
        <dbReference type="ARBA" id="ARBA00022989"/>
    </source>
</evidence>
<keyword evidence="22" id="KW-1185">Reference proteome</keyword>
<evidence type="ECO:0000256" key="5">
    <source>
        <dbReference type="ARBA" id="ARBA00022737"/>
    </source>
</evidence>
<feature type="repeat" description="Solcar" evidence="20">
    <location>
        <begin position="11"/>
        <end position="102"/>
    </location>
</feature>
<protein>
    <recommendedName>
        <fullName evidence="11">Mitochondrial 2-oxodicarboxylate carrier</fullName>
    </recommendedName>
    <alternativeName>
        <fullName evidence="12">Solute carrier family 25 member 21</fullName>
    </alternativeName>
</protein>
<evidence type="ECO:0000256" key="20">
    <source>
        <dbReference type="PROSITE-ProRule" id="PRU00282"/>
    </source>
</evidence>
<dbReference type="PANTHER" id="PTHR46356:SF1">
    <property type="entry name" value="MITOCHONDRIAL 2-OXODICARBOXYLATE CARRIER"/>
    <property type="match status" value="1"/>
</dbReference>
<comment type="catalytic activity">
    <reaction evidence="15">
        <text>citrate(in) + 2-oxoglutarate(out) = citrate(out) + 2-oxoglutarate(in)</text>
        <dbReference type="Rhea" id="RHEA:71763"/>
        <dbReference type="ChEBI" id="CHEBI:16810"/>
        <dbReference type="ChEBI" id="CHEBI:16947"/>
    </reaction>
</comment>
<dbReference type="PROSITE" id="PS50920">
    <property type="entry name" value="SOLCAR"/>
    <property type="match status" value="3"/>
</dbReference>
<comment type="function">
    <text evidence="13">Transports dicarboxylates across the inner membranes of mitochondria by a counter-exchange mechanism. Can transport 2-oxoadipate (2-oxohexanedioate), 2-oxoglutarate, adipate (hexanedioate), glutarate, and to a lesser extent, pimelate (heptanedioate), 2-oxopimelate (2-oxoheptanedioate), 2-aminoadipate (2-aminohexanedioate), oxaloacetate, and citrate. Plays a central role in catabolism of lysine, hydroxylysine, and tryptophan, by transporting common metabolite intermediates (such as 2-oxoadipate) into the mitochondria, where it is converted into acetyl-CoA and can enter the citric acid (TCA) cycle.</text>
</comment>
<evidence type="ECO:0000256" key="2">
    <source>
        <dbReference type="ARBA" id="ARBA00006375"/>
    </source>
</evidence>
<evidence type="ECO:0000256" key="4">
    <source>
        <dbReference type="ARBA" id="ARBA00022692"/>
    </source>
</evidence>
<name>A0AB39ZAG5_DROSZ</name>
<keyword evidence="7" id="KW-1133">Transmembrane helix</keyword>
<evidence type="ECO:0000256" key="6">
    <source>
        <dbReference type="ARBA" id="ARBA00022792"/>
    </source>
</evidence>
<comment type="catalytic activity">
    <reaction evidence="19">
        <text>hexanedioate(in) + 2-oxoglutarate(out) = hexanedioate(out) + 2-oxoglutarate(in)</text>
        <dbReference type="Rhea" id="RHEA:71743"/>
        <dbReference type="ChEBI" id="CHEBI:16810"/>
        <dbReference type="ChEBI" id="CHEBI:17128"/>
    </reaction>
</comment>
<comment type="catalytic activity">
    <reaction evidence="16">
        <text>L-2-aminoadipate(in) + 2-oxoglutarate(out) = L-2-aminoadipate(out) + 2-oxoglutarate(in)</text>
        <dbReference type="Rhea" id="RHEA:71747"/>
        <dbReference type="ChEBI" id="CHEBI:16810"/>
        <dbReference type="ChEBI" id="CHEBI:58672"/>
    </reaction>
</comment>
<evidence type="ECO:0000256" key="16">
    <source>
        <dbReference type="ARBA" id="ARBA00048303"/>
    </source>
</evidence>
<evidence type="ECO:0000313" key="22">
    <source>
        <dbReference type="Proteomes" id="UP001652628"/>
    </source>
</evidence>
<comment type="subcellular location">
    <subcellularLocation>
        <location evidence="1">Mitochondrion inner membrane</location>
        <topology evidence="1">Multi-pass membrane protein</topology>
    </subcellularLocation>
</comment>
<evidence type="ECO:0000256" key="1">
    <source>
        <dbReference type="ARBA" id="ARBA00004448"/>
    </source>
</evidence>
<dbReference type="Proteomes" id="UP001652628">
    <property type="component" value="Chromosome 2L"/>
</dbReference>
<evidence type="ECO:0000256" key="3">
    <source>
        <dbReference type="ARBA" id="ARBA00022448"/>
    </source>
</evidence>
<evidence type="ECO:0000256" key="13">
    <source>
        <dbReference type="ARBA" id="ARBA00046087"/>
    </source>
</evidence>
<reference evidence="22" key="1">
    <citation type="submission" date="2025-05" db="UniProtKB">
        <authorList>
            <consortium name="RefSeq"/>
        </authorList>
    </citation>
    <scope>NUCLEOTIDE SEQUENCE [LARGE SCALE GENOMIC DNA]</scope>
</reference>
<evidence type="ECO:0000256" key="21">
    <source>
        <dbReference type="RuleBase" id="RU000488"/>
    </source>
</evidence>
<evidence type="ECO:0000256" key="18">
    <source>
        <dbReference type="ARBA" id="ARBA00048920"/>
    </source>
</evidence>
<keyword evidence="4 20" id="KW-0812">Transmembrane</keyword>
<proteinExistence type="inferred from homology"/>
<dbReference type="SUPFAM" id="SSF103506">
    <property type="entry name" value="Mitochondrial carrier"/>
    <property type="match status" value="1"/>
</dbReference>
<organism evidence="22 23">
    <name type="scientific">Drosophila suzukii</name>
    <name type="common">Spotted-wing drosophila fruit fly</name>
    <dbReference type="NCBI Taxonomy" id="28584"/>
    <lineage>
        <taxon>Eukaryota</taxon>
        <taxon>Metazoa</taxon>
        <taxon>Ecdysozoa</taxon>
        <taxon>Arthropoda</taxon>
        <taxon>Hexapoda</taxon>
        <taxon>Insecta</taxon>
        <taxon>Pterygota</taxon>
        <taxon>Neoptera</taxon>
        <taxon>Endopterygota</taxon>
        <taxon>Diptera</taxon>
        <taxon>Brachycera</taxon>
        <taxon>Muscomorpha</taxon>
        <taxon>Ephydroidea</taxon>
        <taxon>Drosophilidae</taxon>
        <taxon>Drosophila</taxon>
        <taxon>Sophophora</taxon>
    </lineage>
</organism>
<dbReference type="InterPro" id="IPR018108">
    <property type="entry name" value="MCP_transmembrane"/>
</dbReference>
<accession>A0AB39ZAG5</accession>
<comment type="catalytic activity">
    <reaction evidence="17">
        <text>2-oxoheptanedioate(in) + 2-oxoglutarate(out) = 2-oxoheptanedioate(out) + 2-oxoglutarate(in)</text>
        <dbReference type="Rhea" id="RHEA:71755"/>
        <dbReference type="ChEBI" id="CHEBI:16810"/>
        <dbReference type="ChEBI" id="CHEBI:72701"/>
    </reaction>
</comment>
<dbReference type="Gene3D" id="1.50.40.10">
    <property type="entry name" value="Mitochondrial carrier domain"/>
    <property type="match status" value="1"/>
</dbReference>
<keyword evidence="9 20" id="KW-0472">Membrane</keyword>